<feature type="domain" description="DOMON" evidence="2">
    <location>
        <begin position="77"/>
        <end position="185"/>
    </location>
</feature>
<dbReference type="Proteomes" id="UP000039865">
    <property type="component" value="Unassembled WGS sequence"/>
</dbReference>
<keyword evidence="4" id="KW-1185">Reference proteome</keyword>
<dbReference type="EMBL" id="CCKQ01019157">
    <property type="protein sequence ID" value="CDW91169.1"/>
    <property type="molecule type" value="Genomic_DNA"/>
</dbReference>
<feature type="chain" id="PRO_5001730024" description="DOMON domain-containing protein" evidence="1">
    <location>
        <begin position="19"/>
        <end position="237"/>
    </location>
</feature>
<protein>
    <recommendedName>
        <fullName evidence="2">DOMON domain-containing protein</fullName>
    </recommendedName>
</protein>
<evidence type="ECO:0000256" key="1">
    <source>
        <dbReference type="SAM" id="SignalP"/>
    </source>
</evidence>
<dbReference type="AlphaFoldDB" id="A0A078B9Q8"/>
<evidence type="ECO:0000259" key="2">
    <source>
        <dbReference type="SMART" id="SM00664"/>
    </source>
</evidence>
<feature type="signal peptide" evidence="1">
    <location>
        <begin position="1"/>
        <end position="18"/>
    </location>
</feature>
<keyword evidence="1" id="KW-0732">Signal</keyword>
<dbReference type="SMART" id="SM00664">
    <property type="entry name" value="DoH"/>
    <property type="match status" value="1"/>
</dbReference>
<dbReference type="Pfam" id="PF03351">
    <property type="entry name" value="DOMON"/>
    <property type="match status" value="1"/>
</dbReference>
<proteinExistence type="predicted"/>
<reference evidence="3 4" key="1">
    <citation type="submission" date="2014-06" db="EMBL/GenBank/DDBJ databases">
        <authorList>
            <person name="Swart Estienne"/>
        </authorList>
    </citation>
    <scope>NUCLEOTIDE SEQUENCE [LARGE SCALE GENOMIC DNA]</scope>
    <source>
        <strain evidence="3 4">130c</strain>
    </source>
</reference>
<name>A0A078B9Q8_STYLE</name>
<accession>A0A078B9Q8</accession>
<sequence length="237" mass="25667">MISIRTATLAALFSLTLAQNSTVNTVYNLQLKTGSEPLLQLDYSIDNSTTPIRLNQTLRITGFNTSAWNTGTGNGMYVGIGYGCDEMENCDMIICSYMVTGNFGAATDKFSCSDYKTDPNKTPVQDQGQDIYNVSTLSTAATKTATVAFTKNNFAVRFVRPFTTSNSNEDYQLGKQNTPIIFAMGYYASNTPIQHTAGMYGLSKLDLTMAPIAGSAFQGMKLALGLIATVVLSLNFF</sequence>
<gene>
    <name evidence="3" type="primary">Contig15883.g16932</name>
    <name evidence="3" type="ORF">STYLEM_20321</name>
</gene>
<dbReference type="InParanoid" id="A0A078B9Q8"/>
<evidence type="ECO:0000313" key="3">
    <source>
        <dbReference type="EMBL" id="CDW91169.1"/>
    </source>
</evidence>
<organism evidence="3 4">
    <name type="scientific">Stylonychia lemnae</name>
    <name type="common">Ciliate</name>
    <dbReference type="NCBI Taxonomy" id="5949"/>
    <lineage>
        <taxon>Eukaryota</taxon>
        <taxon>Sar</taxon>
        <taxon>Alveolata</taxon>
        <taxon>Ciliophora</taxon>
        <taxon>Intramacronucleata</taxon>
        <taxon>Spirotrichea</taxon>
        <taxon>Stichotrichia</taxon>
        <taxon>Sporadotrichida</taxon>
        <taxon>Oxytrichidae</taxon>
        <taxon>Stylonychinae</taxon>
        <taxon>Stylonychia</taxon>
    </lineage>
</organism>
<dbReference type="InterPro" id="IPR005018">
    <property type="entry name" value="DOMON_domain"/>
</dbReference>
<evidence type="ECO:0000313" key="4">
    <source>
        <dbReference type="Proteomes" id="UP000039865"/>
    </source>
</evidence>